<dbReference type="PANTHER" id="PTHR31356">
    <property type="entry name" value="THYLAKOID LUMENAL 29 KDA PROTEIN, CHLOROPLASTIC-RELATED"/>
    <property type="match status" value="1"/>
</dbReference>
<evidence type="ECO:0000313" key="9">
    <source>
        <dbReference type="Proteomes" id="UP001396898"/>
    </source>
</evidence>
<feature type="domain" description="Plant heme peroxidase family profile" evidence="7">
    <location>
        <begin position="74"/>
        <end position="351"/>
    </location>
</feature>
<keyword evidence="5 6" id="KW-0560">Oxidoreductase</keyword>
<comment type="similarity">
    <text evidence="2">Belongs to the peroxidase family. Cytochrome c peroxidase subfamily.</text>
</comment>
<reference evidence="8 9" key="1">
    <citation type="submission" date="2023-01" db="EMBL/GenBank/DDBJ databases">
        <title>Analysis of 21 Apiospora genomes using comparative genomics revels a genus with tremendous synthesis potential of carbohydrate active enzymes and secondary metabolites.</title>
        <authorList>
            <person name="Sorensen T."/>
        </authorList>
    </citation>
    <scope>NUCLEOTIDE SEQUENCE [LARGE SCALE GENOMIC DNA]</scope>
    <source>
        <strain evidence="8 9">CBS 20057</strain>
    </source>
</reference>
<evidence type="ECO:0000256" key="6">
    <source>
        <dbReference type="RuleBase" id="RU363051"/>
    </source>
</evidence>
<dbReference type="InterPro" id="IPR010255">
    <property type="entry name" value="Haem_peroxidase_sf"/>
</dbReference>
<evidence type="ECO:0000256" key="3">
    <source>
        <dbReference type="ARBA" id="ARBA00022559"/>
    </source>
</evidence>
<keyword evidence="9" id="KW-1185">Reference proteome</keyword>
<dbReference type="SUPFAM" id="SSF48113">
    <property type="entry name" value="Heme-dependent peroxidases"/>
    <property type="match status" value="1"/>
</dbReference>
<gene>
    <name evidence="8" type="ORF">PG991_004755</name>
</gene>
<name>A0ABR1S782_9PEZI</name>
<dbReference type="PRINTS" id="PR00459">
    <property type="entry name" value="ASPEROXIDASE"/>
</dbReference>
<keyword evidence="4" id="KW-0408">Iron</keyword>
<dbReference type="InterPro" id="IPR044831">
    <property type="entry name" value="Ccp1-like"/>
</dbReference>
<keyword evidence="6" id="KW-0732">Signal</keyword>
<organism evidence="8 9">
    <name type="scientific">Apiospora marii</name>
    <dbReference type="NCBI Taxonomy" id="335849"/>
    <lineage>
        <taxon>Eukaryota</taxon>
        <taxon>Fungi</taxon>
        <taxon>Dikarya</taxon>
        <taxon>Ascomycota</taxon>
        <taxon>Pezizomycotina</taxon>
        <taxon>Sordariomycetes</taxon>
        <taxon>Xylariomycetidae</taxon>
        <taxon>Amphisphaeriales</taxon>
        <taxon>Apiosporaceae</taxon>
        <taxon>Apiospora</taxon>
    </lineage>
</organism>
<proteinExistence type="inferred from homology"/>
<protein>
    <recommendedName>
        <fullName evidence="6">Peroxidase</fullName>
        <ecNumber evidence="6">1.11.1.-</ecNumber>
    </recommendedName>
</protein>
<dbReference type="PRINTS" id="PR00458">
    <property type="entry name" value="PEROXIDASE"/>
</dbReference>
<feature type="signal peptide" evidence="6">
    <location>
        <begin position="1"/>
        <end position="23"/>
    </location>
</feature>
<dbReference type="EMBL" id="JAQQWI010000007">
    <property type="protein sequence ID" value="KAK8027699.1"/>
    <property type="molecule type" value="Genomic_DNA"/>
</dbReference>
<accession>A0ABR1S782</accession>
<keyword evidence="4" id="KW-0479">Metal-binding</keyword>
<dbReference type="InterPro" id="IPR002207">
    <property type="entry name" value="Peroxidase_I"/>
</dbReference>
<comment type="function">
    <text evidence="1">Destroys radicals which are normally produced within the cells and which are toxic to biological systems.</text>
</comment>
<evidence type="ECO:0000256" key="2">
    <source>
        <dbReference type="ARBA" id="ARBA00005997"/>
    </source>
</evidence>
<dbReference type="Gene3D" id="1.10.420.10">
    <property type="entry name" value="Peroxidase, domain 2"/>
    <property type="match status" value="1"/>
</dbReference>
<sequence length="528" mass="56125">MSCRLQQLLVPLFLLAASNGGAAMFFYPTPQVSLLEHLLVDHWGAHASNFSAAITPCTNYVTEVGEPSRSSGRTTAAQWLRVAFHDFVTADTTSAGAGLVTGGMDASIGFETARAENKGSAFNDSFTFWRPFVDEYISMSDLIALGTVMSVHLCGGKAIPYRPGRVDALHADSTTGVPEPETGVEETLEEFGRAGFNKKDAIGLTACGHTLGSVHHGGFPEVVGPEAVTPNNTNGGSNFDSTRGVFDPLVVHEYIDSTGGRGGPLVTSFNETSRSDLRLYESDGNRTMQDLYGMTTEGFQDTCAELLGRMIDTVPSGVQLQDAITPMPIKPINVTWDFGNKGALVLSGNIRILWGAPTITFSAGEFTTLLHPEPETGYTAYGDTYFYPFTVPSSEVGNATSFTVSGDNLAAQTFPISRQDQPFLVPSMSTATRGSVSFTVASSAGIDLWNEGMAVVVAAPVEQPLTLAPEIVKAAVNLSATEDTKPGYRLWKGSYEMPQEVTGSISLTLTRGGQTLDHLLLGAGVAGW</sequence>
<comment type="caution">
    <text evidence="8">The sequence shown here is derived from an EMBL/GenBank/DDBJ whole genome shotgun (WGS) entry which is preliminary data.</text>
</comment>
<evidence type="ECO:0000256" key="5">
    <source>
        <dbReference type="ARBA" id="ARBA00023002"/>
    </source>
</evidence>
<dbReference type="InterPro" id="IPR002016">
    <property type="entry name" value="Haem_peroxidase"/>
</dbReference>
<evidence type="ECO:0000256" key="1">
    <source>
        <dbReference type="ARBA" id="ARBA00003917"/>
    </source>
</evidence>
<dbReference type="EC" id="1.11.1.-" evidence="6"/>
<dbReference type="Pfam" id="PF00141">
    <property type="entry name" value="peroxidase"/>
    <property type="match status" value="1"/>
</dbReference>
<evidence type="ECO:0000256" key="4">
    <source>
        <dbReference type="ARBA" id="ARBA00022617"/>
    </source>
</evidence>
<evidence type="ECO:0000313" key="8">
    <source>
        <dbReference type="EMBL" id="KAK8027699.1"/>
    </source>
</evidence>
<dbReference type="Proteomes" id="UP001396898">
    <property type="component" value="Unassembled WGS sequence"/>
</dbReference>
<keyword evidence="4" id="KW-0349">Heme</keyword>
<feature type="chain" id="PRO_5044978752" description="Peroxidase" evidence="6">
    <location>
        <begin position="24"/>
        <end position="528"/>
    </location>
</feature>
<keyword evidence="3 6" id="KW-0575">Peroxidase</keyword>
<dbReference type="PANTHER" id="PTHR31356:SF53">
    <property type="entry name" value="HEME PEROXIDASE"/>
    <property type="match status" value="1"/>
</dbReference>
<evidence type="ECO:0000259" key="7">
    <source>
        <dbReference type="PROSITE" id="PS50873"/>
    </source>
</evidence>
<dbReference type="PROSITE" id="PS50873">
    <property type="entry name" value="PEROXIDASE_4"/>
    <property type="match status" value="1"/>
</dbReference>
<dbReference type="Gene3D" id="1.10.520.10">
    <property type="match status" value="1"/>
</dbReference>